<keyword evidence="4" id="KW-1003">Cell membrane</keyword>
<evidence type="ECO:0000256" key="10">
    <source>
        <dbReference type="SAM" id="MobiDB-lite"/>
    </source>
</evidence>
<keyword evidence="9 11" id="KW-0472">Membrane</keyword>
<name>A0ABW2YIP5_9GAMM</name>
<dbReference type="Pfam" id="PF03544">
    <property type="entry name" value="TonB_C"/>
    <property type="match status" value="1"/>
</dbReference>
<comment type="caution">
    <text evidence="13">The sequence shown here is derived from an EMBL/GenBank/DDBJ whole genome shotgun (WGS) entry which is preliminary data.</text>
</comment>
<sequence length="195" mass="20991">MADPTQSNYERPATDADVASTAPHETVHRKSILPWLLVLLAVLVIGWYLLSRRAQDALSPAPTPMQTPAVTEPAPGSDTTPRSTQRPAPRPSTEQPRVPARPTSAAPERIVGQSPEPSYPPESLRRGEGGTVLLRVNVGADGRPGEIDFARRSGSRELDRAAQDAVAAWRFTPATQNGKPVAAVVEVPIEFKPQQ</sequence>
<dbReference type="PANTHER" id="PTHR33446:SF2">
    <property type="entry name" value="PROTEIN TONB"/>
    <property type="match status" value="1"/>
</dbReference>
<accession>A0ABW2YIP5</accession>
<dbReference type="PANTHER" id="PTHR33446">
    <property type="entry name" value="PROTEIN TONB-RELATED"/>
    <property type="match status" value="1"/>
</dbReference>
<feature type="region of interest" description="Disordered" evidence="10">
    <location>
        <begin position="58"/>
        <end position="128"/>
    </location>
</feature>
<evidence type="ECO:0000256" key="9">
    <source>
        <dbReference type="ARBA" id="ARBA00023136"/>
    </source>
</evidence>
<keyword evidence="7" id="KW-0653">Protein transport</keyword>
<dbReference type="InterPro" id="IPR037682">
    <property type="entry name" value="TonB_C"/>
</dbReference>
<evidence type="ECO:0000256" key="6">
    <source>
        <dbReference type="ARBA" id="ARBA00022692"/>
    </source>
</evidence>
<dbReference type="RefSeq" id="WP_386811232.1">
    <property type="nucleotide sequence ID" value="NZ_JBHTIH010000002.1"/>
</dbReference>
<evidence type="ECO:0000256" key="1">
    <source>
        <dbReference type="ARBA" id="ARBA00004383"/>
    </source>
</evidence>
<dbReference type="InterPro" id="IPR051045">
    <property type="entry name" value="TonB-dependent_transducer"/>
</dbReference>
<feature type="domain" description="TonB C-terminal" evidence="12">
    <location>
        <begin position="104"/>
        <end position="195"/>
    </location>
</feature>
<evidence type="ECO:0000256" key="11">
    <source>
        <dbReference type="SAM" id="Phobius"/>
    </source>
</evidence>
<proteinExistence type="inferred from homology"/>
<evidence type="ECO:0000256" key="4">
    <source>
        <dbReference type="ARBA" id="ARBA00022475"/>
    </source>
</evidence>
<organism evidence="13 14">
    <name type="scientific">Lysobacter koreensis</name>
    <dbReference type="NCBI Taxonomy" id="266122"/>
    <lineage>
        <taxon>Bacteria</taxon>
        <taxon>Pseudomonadati</taxon>
        <taxon>Pseudomonadota</taxon>
        <taxon>Gammaproteobacteria</taxon>
        <taxon>Lysobacterales</taxon>
        <taxon>Lysobacteraceae</taxon>
        <taxon>Lysobacter</taxon>
    </lineage>
</organism>
<evidence type="ECO:0000259" key="12">
    <source>
        <dbReference type="PROSITE" id="PS52015"/>
    </source>
</evidence>
<dbReference type="PROSITE" id="PS52015">
    <property type="entry name" value="TONB_CTD"/>
    <property type="match status" value="1"/>
</dbReference>
<keyword evidence="5" id="KW-0997">Cell inner membrane</keyword>
<evidence type="ECO:0000313" key="13">
    <source>
        <dbReference type="EMBL" id="MFD0738300.1"/>
    </source>
</evidence>
<feature type="region of interest" description="Disordered" evidence="10">
    <location>
        <begin position="1"/>
        <end position="26"/>
    </location>
</feature>
<keyword evidence="6 11" id="KW-0812">Transmembrane</keyword>
<comment type="subcellular location">
    <subcellularLocation>
        <location evidence="1">Cell inner membrane</location>
        <topology evidence="1">Single-pass membrane protein</topology>
        <orientation evidence="1">Periplasmic side</orientation>
    </subcellularLocation>
</comment>
<feature type="transmembrane region" description="Helical" evidence="11">
    <location>
        <begin position="32"/>
        <end position="50"/>
    </location>
</feature>
<dbReference type="Proteomes" id="UP001597090">
    <property type="component" value="Unassembled WGS sequence"/>
</dbReference>
<evidence type="ECO:0000313" key="14">
    <source>
        <dbReference type="Proteomes" id="UP001597090"/>
    </source>
</evidence>
<keyword evidence="3" id="KW-0813">Transport</keyword>
<gene>
    <name evidence="13" type="ORF">ACFQZQ_03220</name>
</gene>
<evidence type="ECO:0000256" key="3">
    <source>
        <dbReference type="ARBA" id="ARBA00022448"/>
    </source>
</evidence>
<dbReference type="NCBIfam" id="TIGR01352">
    <property type="entry name" value="tonB_Cterm"/>
    <property type="match status" value="1"/>
</dbReference>
<evidence type="ECO:0000256" key="2">
    <source>
        <dbReference type="ARBA" id="ARBA00006555"/>
    </source>
</evidence>
<dbReference type="Gene3D" id="3.30.1150.10">
    <property type="match status" value="1"/>
</dbReference>
<protein>
    <submittedName>
        <fullName evidence="13">TonB family protein</fullName>
    </submittedName>
</protein>
<reference evidence="14" key="1">
    <citation type="journal article" date="2019" name="Int. J. Syst. Evol. Microbiol.">
        <title>The Global Catalogue of Microorganisms (GCM) 10K type strain sequencing project: providing services to taxonomists for standard genome sequencing and annotation.</title>
        <authorList>
            <consortium name="The Broad Institute Genomics Platform"/>
            <consortium name="The Broad Institute Genome Sequencing Center for Infectious Disease"/>
            <person name="Wu L."/>
            <person name="Ma J."/>
        </authorList>
    </citation>
    <scope>NUCLEOTIDE SEQUENCE [LARGE SCALE GENOMIC DNA]</scope>
    <source>
        <strain evidence="14">CCUG 55491</strain>
    </source>
</reference>
<comment type="similarity">
    <text evidence="2">Belongs to the TonB family.</text>
</comment>
<evidence type="ECO:0000256" key="8">
    <source>
        <dbReference type="ARBA" id="ARBA00022989"/>
    </source>
</evidence>
<evidence type="ECO:0000256" key="5">
    <source>
        <dbReference type="ARBA" id="ARBA00022519"/>
    </source>
</evidence>
<dbReference type="InterPro" id="IPR006260">
    <property type="entry name" value="TonB/TolA_C"/>
</dbReference>
<dbReference type="SUPFAM" id="SSF74653">
    <property type="entry name" value="TolA/TonB C-terminal domain"/>
    <property type="match status" value="1"/>
</dbReference>
<evidence type="ECO:0000256" key="7">
    <source>
        <dbReference type="ARBA" id="ARBA00022927"/>
    </source>
</evidence>
<feature type="compositionally biased region" description="Polar residues" evidence="10">
    <location>
        <begin position="77"/>
        <end position="86"/>
    </location>
</feature>
<dbReference type="EMBL" id="JBHTIH010000002">
    <property type="protein sequence ID" value="MFD0738300.1"/>
    <property type="molecule type" value="Genomic_DNA"/>
</dbReference>
<keyword evidence="14" id="KW-1185">Reference proteome</keyword>
<keyword evidence="8 11" id="KW-1133">Transmembrane helix</keyword>